<dbReference type="Proteomes" id="UP000094622">
    <property type="component" value="Unassembled WGS sequence"/>
</dbReference>
<evidence type="ECO:0000313" key="1">
    <source>
        <dbReference type="EMBL" id="ODN68417.1"/>
    </source>
</evidence>
<keyword evidence="2" id="KW-1185">Reference proteome</keyword>
<proteinExistence type="predicted"/>
<evidence type="ECO:0000313" key="2">
    <source>
        <dbReference type="Proteomes" id="UP000094622"/>
    </source>
</evidence>
<organism evidence="1 2">
    <name type="scientific">Methylobrevis pamukkalensis</name>
    <dbReference type="NCBI Taxonomy" id="1439726"/>
    <lineage>
        <taxon>Bacteria</taxon>
        <taxon>Pseudomonadati</taxon>
        <taxon>Pseudomonadota</taxon>
        <taxon>Alphaproteobacteria</taxon>
        <taxon>Hyphomicrobiales</taxon>
        <taxon>Pleomorphomonadaceae</taxon>
        <taxon>Methylobrevis</taxon>
    </lineage>
</organism>
<name>A0A1E3GWI6_9HYPH</name>
<reference evidence="1 2" key="1">
    <citation type="submission" date="2016-07" db="EMBL/GenBank/DDBJ databases">
        <title>Draft Genome Sequence of Methylobrevis pamukkalensis PK2.</title>
        <authorList>
            <person name="Vasilenko O.V."/>
            <person name="Doronina N.V."/>
            <person name="Shmareva M.N."/>
            <person name="Tarlachkov S.V."/>
            <person name="Mustakhimov I."/>
            <person name="Trotsenko Y.A."/>
        </authorList>
    </citation>
    <scope>NUCLEOTIDE SEQUENCE [LARGE SCALE GENOMIC DNA]</scope>
    <source>
        <strain evidence="1 2">PK2</strain>
    </source>
</reference>
<gene>
    <name evidence="1" type="ORF">A6302_04282</name>
</gene>
<sequence length="37" mass="4146">MPLIDLAAHADAGRIADMKTLLLVEALRRRRPELFTA</sequence>
<comment type="caution">
    <text evidence="1">The sequence shown here is derived from an EMBL/GenBank/DDBJ whole genome shotgun (WGS) entry which is preliminary data.</text>
</comment>
<accession>A0A1E3GWI6</accession>
<dbReference type="AlphaFoldDB" id="A0A1E3GWI6"/>
<protein>
    <submittedName>
        <fullName evidence="1">Uncharacterized protein</fullName>
    </submittedName>
</protein>
<dbReference type="EMBL" id="MCRJ01000184">
    <property type="protein sequence ID" value="ODN68417.1"/>
    <property type="molecule type" value="Genomic_DNA"/>
</dbReference>